<name>A0A6P7XZM5_9AMPH</name>
<dbReference type="Pfam" id="PF22901">
    <property type="entry name" value="dsrm_Ferlin"/>
    <property type="match status" value="1"/>
</dbReference>
<comment type="subcellular location">
    <subcellularLocation>
        <location evidence="1">Cell membrane</location>
        <topology evidence="1">Single-pass type II membrane protein</topology>
    </subcellularLocation>
    <subcellularLocation>
        <location evidence="2">Cytoplasmic vesicle membrane</location>
        <topology evidence="2">Single-pass type II membrane protein</topology>
    </subcellularLocation>
</comment>
<keyword evidence="6" id="KW-0106">Calcium</keyword>
<dbReference type="OrthoDB" id="270970at2759"/>
<keyword evidence="3 10" id="KW-0812">Transmembrane</keyword>
<protein>
    <submittedName>
        <fullName evidence="13">LOW QUALITY PROTEIN: fer-1-like protein 5</fullName>
    </submittedName>
</protein>
<evidence type="ECO:0000256" key="8">
    <source>
        <dbReference type="ARBA" id="ARBA00022989"/>
    </source>
</evidence>
<dbReference type="CDD" id="cd04037">
    <property type="entry name" value="C2E_Ferlin"/>
    <property type="match status" value="1"/>
</dbReference>
<dbReference type="SMART" id="SM00693">
    <property type="entry name" value="DysFN"/>
    <property type="match status" value="2"/>
</dbReference>
<dbReference type="InterPro" id="IPR012561">
    <property type="entry name" value="Ferlin_B-domain"/>
</dbReference>
<dbReference type="Gene3D" id="2.60.40.150">
    <property type="entry name" value="C2 domain"/>
    <property type="match status" value="6"/>
</dbReference>
<dbReference type="Pfam" id="PF16165">
    <property type="entry name" value="Ferlin_C"/>
    <property type="match status" value="1"/>
</dbReference>
<dbReference type="SMART" id="SM01202">
    <property type="entry name" value="FerI"/>
    <property type="match status" value="1"/>
</dbReference>
<dbReference type="SMART" id="SM01201">
    <property type="entry name" value="FerB"/>
    <property type="match status" value="1"/>
</dbReference>
<gene>
    <name evidence="13" type="primary">FER1L5</name>
</gene>
<evidence type="ECO:0000256" key="9">
    <source>
        <dbReference type="ARBA" id="ARBA00023136"/>
    </source>
</evidence>
<evidence type="ECO:0000313" key="12">
    <source>
        <dbReference type="Proteomes" id="UP000515156"/>
    </source>
</evidence>
<dbReference type="GO" id="GO:0061025">
    <property type="term" value="P:membrane fusion"/>
    <property type="evidence" value="ECO:0007669"/>
    <property type="project" value="TreeGrafter"/>
</dbReference>
<dbReference type="CDD" id="cd08374">
    <property type="entry name" value="C2F_Ferlin"/>
    <property type="match status" value="1"/>
</dbReference>
<dbReference type="SMART" id="SM00694">
    <property type="entry name" value="DysFC"/>
    <property type="match status" value="2"/>
</dbReference>
<organism evidence="12 13">
    <name type="scientific">Microcaecilia unicolor</name>
    <dbReference type="NCBI Taxonomy" id="1415580"/>
    <lineage>
        <taxon>Eukaryota</taxon>
        <taxon>Metazoa</taxon>
        <taxon>Chordata</taxon>
        <taxon>Craniata</taxon>
        <taxon>Vertebrata</taxon>
        <taxon>Euteleostomi</taxon>
        <taxon>Amphibia</taxon>
        <taxon>Gymnophiona</taxon>
        <taxon>Siphonopidae</taxon>
        <taxon>Microcaecilia</taxon>
    </lineage>
</organism>
<feature type="domain" description="C2" evidence="11">
    <location>
        <begin position="1082"/>
        <end position="1210"/>
    </location>
</feature>
<dbReference type="SUPFAM" id="SSF49562">
    <property type="entry name" value="C2 domain (Calcium/lipid-binding domain, CaLB)"/>
    <property type="match status" value="6"/>
</dbReference>
<dbReference type="CDD" id="cd04018">
    <property type="entry name" value="C2C_Ferlin"/>
    <property type="match status" value="1"/>
</dbReference>
<dbReference type="CTD" id="90342"/>
<dbReference type="InterPro" id="IPR037724">
    <property type="entry name" value="C2E_Ferlin"/>
</dbReference>
<dbReference type="Pfam" id="PF08151">
    <property type="entry name" value="FerI"/>
    <property type="match status" value="1"/>
</dbReference>
<keyword evidence="5" id="KW-0677">Repeat</keyword>
<feature type="domain" description="C2" evidence="11">
    <location>
        <begin position="1879"/>
        <end position="2029"/>
    </location>
</feature>
<dbReference type="Proteomes" id="UP000515156">
    <property type="component" value="Chromosome 4"/>
</dbReference>
<dbReference type="CDD" id="cd04017">
    <property type="entry name" value="C2D_Ferlin"/>
    <property type="match status" value="1"/>
</dbReference>
<feature type="domain" description="C2" evidence="11">
    <location>
        <begin position="307"/>
        <end position="442"/>
    </location>
</feature>
<accession>A0A6P7XZM5</accession>
<evidence type="ECO:0000313" key="13">
    <source>
        <dbReference type="RefSeq" id="XP_030058346.1"/>
    </source>
</evidence>
<feature type="transmembrane region" description="Helical" evidence="10">
    <location>
        <begin position="2154"/>
        <end position="2174"/>
    </location>
</feature>
<feature type="domain" description="C2" evidence="11">
    <location>
        <begin position="1243"/>
        <end position="1370"/>
    </location>
</feature>
<dbReference type="GO" id="GO:0005886">
    <property type="term" value="C:plasma membrane"/>
    <property type="evidence" value="ECO:0007669"/>
    <property type="project" value="UniProtKB-SubCell"/>
</dbReference>
<evidence type="ECO:0000256" key="2">
    <source>
        <dbReference type="ARBA" id="ARBA00004483"/>
    </source>
</evidence>
<dbReference type="InterPro" id="IPR000008">
    <property type="entry name" value="C2_dom"/>
</dbReference>
<dbReference type="PROSITE" id="PS50004">
    <property type="entry name" value="C2"/>
    <property type="match status" value="6"/>
</dbReference>
<dbReference type="InterPro" id="IPR037720">
    <property type="entry name" value="C2B_Ferlin"/>
</dbReference>
<keyword evidence="7" id="KW-0735">Signal-anchor</keyword>
<sequence length="2224" mass="256141">MVPQFHIVCGYKVEESAAGRQSEQVRERVEHTDGKVVIYCCLSRRASGHREVKILEWDLMDQPLDSSASLDVQVREYMESGKEKSFGMATILLEPLVTDPSKPLTCTNLPLLEKYQRSTGCTITLTAFYILPASSEAKIQMDNMKAQIREDQRAFNIRANLKDRPQQFQVRVRIIEGRQLQGNNLKPVVKVFIGENMNRTKNQTRNNPYFNEIFFQNFHKPPSKLFEDTIHIQVLNSQSLRADSMIGIFKMEIGSVYNAPGHYLLRKWLTLYDPEYINSGVHGYLKVSVYVLGVGDRAPMEEVPASESDDVESNLLMPVAMPIRMATIMVRIYRAEDIPCMDESFLNYFKYIFQMQFSRKSFVDPFVELSFAGTKLKTKVVHMSKDPEWNQLLCIPVQFPSMCDKIKLTVLDWNRSGNEALGTTFLSLSQVSSTGTEIEGDFPGFLPCFGPSFLNLYGSPREFTGIQDPYSKFNHELGEGIAYRGRILLELDTNAEEIEKPRVTNLSMDVTSGVERFLYRRKYCLCGVFYSATMLPCITDLVQFEVSMGNYGNKFDVTCKPLSSTTQYSRAVFDGNFYYYLPWYDTKPVVALNCFWEDVRNRLDALNIMQAVYDKLKENLYELKSVEEAQDPSLMNKWEELLHDLLEQCQKSLPPLGQAATILDEKLQYLRCFLLEEITSWAQKLQTETCCPLTLIPELEDWLQRIASVTYEPQTSLPDVVIWMLCKEKRVAYARVKAHTIMFSNTNQDACGKLCGRTQTILLKYLQSKKNETSSPVQLRVRLWLGPASDRVKFNKYWEGKFVVYAETYENQVKIFGKWCSKGLSKHPNFSDITGKLSLPKDNFQLPKGWQWDGDWRVEPQKRLLLDGDTNYSEVLEQVYENEIRDPGEEWFPAPVPNTAADGTACPKKEAIFCPPDWFYRDDWKVELNRAVDDAGWEYGVGLDQSATPKSWYTAEKTYHTHRRRRWVRTRFREISQKSSDIHIASFLNLHAETENTDKKPLDPPLAAWEYAPLFGWKFHLNPRTNDIYRRRCWRRILIPTKKIGATAVFLLEGSLGVEFEDIENESIDETVNKQQQCDILQLNTPIINCIYQRPMSYQLRCYIYQARHLVPAHRRTIANPYAHVSFLYKSQRTEVLSATLNPIWDQTLLFQDVLIYGEPHSMLEDCPFVTVELFDKTSIGKDECLGRSLFQPVVHLDLSTRVIPRLKWYPIRRQEKSGGELAAAVELLLDKKGRGLPELLSPPEKVNKTLMVPREIRPTLKPMTVEILAWGLRGMKSYSLLSLMSPSLVVECGDTTIQTAQIRNLKRNPNFPCCLYILTVYLPEESSYLPPIILKVLDNRPFGCKPVVGKISVWNLKQYYCNPFSKGAAPELPVRVTSSTHTPKGFYVKADTKPSKSQKDIDWCLVTFQMTAHTQILNAGARTWANIEYLGLIQPSSVLENETLKIQTIMGKKEEKHEPHVDWCSGDILAWGQLPPLWECDQAFHLGILTHPGPCKDSCCLPDHCSSRENSGPQAVKEVDHAWDMQLQVYKMPRKEEGPSTGEYIYTGGLKCLMEDFEIDWWSKFYASLGEKSNIENYLEKGYDTLKVFGCELEEVPQFQGLQDFCQTFKLYRGREDDDEDDPFVVGEVKGSFRIYPISEDPEFPKPPRQFKQLPESAPQDCLIRVYIIRGLNLQPRDRNGLCDPYVRVAVGKNVMDDREHYKPATLDPVFGKMFEMSCIIPLEKDLTISLYDFDFLSPEKRLGETVVDLENRLLSQFGANCGLPQTYCVSGPNVWRDQLTPIQLIEHFAKEELDCTTISADGKTAILKNRKIHLSNFEQQIPSHGHLGTAKQRLALHLLRTQGQVPEHVETRTLYNPFQPGIDQGKIQMWVDIFPKSLGPPGPPYDISQRVPKKYELRCIVWNTKDVDLQDTSITGEKMSDIYVKGWMEGMEEDKQRTEIHYRSLGGEGNFNWRFVFSFDYLPMEQLCVLSKKESTWSLDKRVTKIPPKLVIQIWDNDKFSFDDFLGVLELNLVQLPRPQKRAAECTLQMVDYKEDPTIKSVGQFNYLRNLKLFGVSRSPPLKVSLFKERILKGWWPCIIMENNKYRISGKVELTLEIVKESEIEERPVGKGREEPNMNPKLEAPIRLETAFLWFKSPLLTFKHIFWRPHKWKIIVSMTTVFIILFVGLFIYSIPGYLTMKLINPFGKHIVSTVKPHLGNSNVDSSSSRNSIILKNLKKRHI</sequence>
<keyword evidence="9 10" id="KW-0472">Membrane</keyword>
<feature type="domain" description="C2" evidence="11">
    <location>
        <begin position="1646"/>
        <end position="1764"/>
    </location>
</feature>
<dbReference type="Pfam" id="PF08150">
    <property type="entry name" value="FerB"/>
    <property type="match status" value="1"/>
</dbReference>
<dbReference type="GeneID" id="115469699"/>
<dbReference type="InterPro" id="IPR032362">
    <property type="entry name" value="Ferlin_C"/>
</dbReference>
<evidence type="ECO:0000256" key="1">
    <source>
        <dbReference type="ARBA" id="ARBA00004401"/>
    </source>
</evidence>
<dbReference type="GO" id="GO:0007009">
    <property type="term" value="P:plasma membrane organization"/>
    <property type="evidence" value="ECO:0007669"/>
    <property type="project" value="TreeGrafter"/>
</dbReference>
<dbReference type="InterPro" id="IPR037723">
    <property type="entry name" value="C2D_Ferlin"/>
</dbReference>
<proteinExistence type="predicted"/>
<dbReference type="InParanoid" id="A0A6P7XZM5"/>
<dbReference type="InterPro" id="IPR006614">
    <property type="entry name" value="Peroxin/Ferlin"/>
</dbReference>
<dbReference type="InterPro" id="IPR037721">
    <property type="entry name" value="Ferlin"/>
</dbReference>
<dbReference type="CDD" id="cd04011">
    <property type="entry name" value="C2B_Ferlin"/>
    <property type="match status" value="1"/>
</dbReference>
<feature type="domain" description="C2" evidence="11">
    <location>
        <begin position="149"/>
        <end position="266"/>
    </location>
</feature>
<dbReference type="KEGG" id="muo:115469699"/>
<dbReference type="RefSeq" id="XP_030058346.1">
    <property type="nucleotide sequence ID" value="XM_030202486.1"/>
</dbReference>
<keyword evidence="12" id="KW-1185">Reference proteome</keyword>
<dbReference type="InterPro" id="IPR037725">
    <property type="entry name" value="C2F_Ferlin"/>
</dbReference>
<dbReference type="SMART" id="SM00239">
    <property type="entry name" value="C2"/>
    <property type="match status" value="5"/>
</dbReference>
<evidence type="ECO:0000256" key="3">
    <source>
        <dbReference type="ARBA" id="ARBA00022692"/>
    </source>
</evidence>
<dbReference type="GO" id="GO:0046872">
    <property type="term" value="F:metal ion binding"/>
    <property type="evidence" value="ECO:0007669"/>
    <property type="project" value="UniProtKB-KW"/>
</dbReference>
<evidence type="ECO:0000256" key="5">
    <source>
        <dbReference type="ARBA" id="ARBA00022737"/>
    </source>
</evidence>
<evidence type="ECO:0000259" key="11">
    <source>
        <dbReference type="PROSITE" id="PS50004"/>
    </source>
</evidence>
<evidence type="ECO:0000256" key="10">
    <source>
        <dbReference type="SAM" id="Phobius"/>
    </source>
</evidence>
<reference evidence="13" key="1">
    <citation type="submission" date="2025-08" db="UniProtKB">
        <authorList>
            <consortium name="RefSeq"/>
        </authorList>
    </citation>
    <scope>IDENTIFICATION</scope>
</reference>
<dbReference type="Pfam" id="PF00168">
    <property type="entry name" value="C2"/>
    <property type="match status" value="5"/>
</dbReference>
<keyword evidence="4" id="KW-0479">Metal-binding</keyword>
<dbReference type="InterPro" id="IPR012968">
    <property type="entry name" value="FerIin_dom"/>
</dbReference>
<dbReference type="GO" id="GO:0030659">
    <property type="term" value="C:cytoplasmic vesicle membrane"/>
    <property type="evidence" value="ECO:0007669"/>
    <property type="project" value="UniProtKB-SubCell"/>
</dbReference>
<dbReference type="PANTHER" id="PTHR12546">
    <property type="entry name" value="FER-1-LIKE"/>
    <property type="match status" value="1"/>
</dbReference>
<keyword evidence="8 10" id="KW-1133">Transmembrane helix</keyword>
<dbReference type="InterPro" id="IPR037722">
    <property type="entry name" value="C2C_Ferlin"/>
</dbReference>
<evidence type="ECO:0000256" key="7">
    <source>
        <dbReference type="ARBA" id="ARBA00022968"/>
    </source>
</evidence>
<dbReference type="InterPro" id="IPR035892">
    <property type="entry name" value="C2_domain_sf"/>
</dbReference>
<evidence type="ECO:0000256" key="6">
    <source>
        <dbReference type="ARBA" id="ARBA00022837"/>
    </source>
</evidence>
<evidence type="ECO:0000256" key="4">
    <source>
        <dbReference type="ARBA" id="ARBA00022723"/>
    </source>
</evidence>
<dbReference type="InterPro" id="IPR055072">
    <property type="entry name" value="Ferlin_DSRM"/>
</dbReference>
<dbReference type="PANTHER" id="PTHR12546:SF34">
    <property type="entry name" value="FER-1-LIKE PROTEIN 5"/>
    <property type="match status" value="1"/>
</dbReference>